<sequence length="1116" mass="123942">MKKILHALCMIGKYYLYGFLIQMLFLPLIYAAPTNAQGSLDIKEVRLSLDLENVSLAETFGEIKKLTEFSFIYDNRLLEDADLVSIQVQDQSLETVLLSLASSHQLSFKQVDDKISVKFSKSKNLSKAVLVEVTVDGTVVDVNGEPIPGVTVFVPGTNSGTATDMDGKYSIVVPDGSSLVFSFIGFETQTVEVGNQTTINITLEQSAQALDEVIVLGYGTQKKSELTNAVVQTTGEEIKKSSAVSLSNALSGRLAGLYVNQRSAVPGFDDAQILVRGFNTTRNNSALIVIDGVANADPDGLNRLDPNDIESISVLKDASAAIYGAQSAGGVILVTTKRGKTGKPSFNFSSSHLFQSPTMKVKSADVFDYMDVLNRNRVLEGAGPVFPDDLVESFRNGNRRAEDWWDALVDPPATISRQSLTMRGGSDRIRYFTSVGMVNQGGILRADDITKLKQYNVRANLDVTVTDDLEVGIDLSIRQKFTRSPQGGSGAIGAFASTSPLQEAYIGGDYRYPGEGWSHLNPAARLLSPGYRKNTGDVANGTFRYKYQIPFVEGLSVDGFASIVKTFNYNKSFDYVWDYYERNATGDIVKRTSRTVEDIGLREDFSQSTMITLNSKIAYDKIINTDHRISGFVAYEQMTYDDNFFWAQRLGFDSPQIDQLFAGSENRSQWNNSGGASQNARQNYFGRLNYEFSNKYLFGFNFRYDGSPIFPKETRWGFFPGLSAGWVVSEEAFMSDNLFSNMKLRASWGKLGNDRVDPFQYIGRFGYGAGWVVNGNDVRGIAALTTPNPNITWEVSESTDIGLELGFLQDRLSFEMDVYRTYTTNILGRRQASIPGYTGLILPDENIGEMKSHGIEFQLGFRENIGLVNYRVSANYSFNDNEIIFFDEVPQAEPYQNLEGRQIGSELVYNAIGIYRTQDDLDSYVSYPNATLGSLIFKDLNDDGVIDGNDRYRYNINAFPRSQFGMTIGFDYKNFDLTMLLQGQDGGKFRLDNGFDTGANGNGLAYVANNTYDLENVDAILPRIRPVGFAAQNSDFWYHNSRWVRFKSAELGYNLPSELMDRIGISGLRIYLSGENLFMIYNNLAEFGAGDPEFLSGKGGTYPNMRTLGFGLNLSF</sequence>
<gene>
    <name evidence="10" type="ORF">QWZ15_16570</name>
</gene>
<dbReference type="InterPro" id="IPR036942">
    <property type="entry name" value="Beta-barrel_TonB_sf"/>
</dbReference>
<keyword evidence="5" id="KW-0732">Signal</keyword>
<evidence type="ECO:0000256" key="5">
    <source>
        <dbReference type="ARBA" id="ARBA00022729"/>
    </source>
</evidence>
<dbReference type="Gene3D" id="2.40.170.20">
    <property type="entry name" value="TonB-dependent receptor, beta-barrel domain"/>
    <property type="match status" value="1"/>
</dbReference>
<keyword evidence="11" id="KW-1185">Reference proteome</keyword>
<keyword evidence="6 8" id="KW-0472">Membrane</keyword>
<dbReference type="EMBL" id="JAUFQS010000026">
    <property type="protein sequence ID" value="MDN3689450.1"/>
    <property type="molecule type" value="Genomic_DNA"/>
</dbReference>
<dbReference type="InterPro" id="IPR012910">
    <property type="entry name" value="Plug_dom"/>
</dbReference>
<dbReference type="Pfam" id="PF13715">
    <property type="entry name" value="CarbopepD_reg_2"/>
    <property type="match status" value="1"/>
</dbReference>
<reference evidence="11" key="1">
    <citation type="journal article" date="2019" name="Int. J. Syst. Evol. Microbiol.">
        <title>The Global Catalogue of Microorganisms (GCM) 10K type strain sequencing project: providing services to taxonomists for standard genome sequencing and annotation.</title>
        <authorList>
            <consortium name="The Broad Institute Genomics Platform"/>
            <consortium name="The Broad Institute Genome Sequencing Center for Infectious Disease"/>
            <person name="Wu L."/>
            <person name="Ma J."/>
        </authorList>
    </citation>
    <scope>NUCLEOTIDE SEQUENCE [LARGE SCALE GENOMIC DNA]</scope>
    <source>
        <strain evidence="11">CECT 7706</strain>
    </source>
</reference>
<dbReference type="PANTHER" id="PTHR30069:SF29">
    <property type="entry name" value="HEMOGLOBIN AND HEMOGLOBIN-HAPTOGLOBIN-BINDING PROTEIN 1-RELATED"/>
    <property type="match status" value="1"/>
</dbReference>
<keyword evidence="4 8" id="KW-0812">Transmembrane</keyword>
<keyword evidence="10" id="KW-0675">Receptor</keyword>
<proteinExistence type="inferred from homology"/>
<evidence type="ECO:0000256" key="7">
    <source>
        <dbReference type="ARBA" id="ARBA00023237"/>
    </source>
</evidence>
<name>A0ABT8CAA3_9BACT</name>
<dbReference type="PROSITE" id="PS52016">
    <property type="entry name" value="TONB_DEPENDENT_REC_3"/>
    <property type="match status" value="1"/>
</dbReference>
<evidence type="ECO:0000313" key="10">
    <source>
        <dbReference type="EMBL" id="MDN3689450.1"/>
    </source>
</evidence>
<comment type="caution">
    <text evidence="10">The sequence shown here is derived from an EMBL/GenBank/DDBJ whole genome shotgun (WGS) entry which is preliminary data.</text>
</comment>
<keyword evidence="7 8" id="KW-0998">Cell outer membrane</keyword>
<evidence type="ECO:0000259" key="9">
    <source>
        <dbReference type="Pfam" id="PF07715"/>
    </source>
</evidence>
<dbReference type="InterPro" id="IPR023997">
    <property type="entry name" value="TonB-dep_OMP_SusC/RagA_CS"/>
</dbReference>
<accession>A0ABT8CAA3</accession>
<evidence type="ECO:0000256" key="3">
    <source>
        <dbReference type="ARBA" id="ARBA00022452"/>
    </source>
</evidence>
<evidence type="ECO:0000313" key="11">
    <source>
        <dbReference type="Proteomes" id="UP001236663"/>
    </source>
</evidence>
<dbReference type="InterPro" id="IPR008969">
    <property type="entry name" value="CarboxyPept-like_regulatory"/>
</dbReference>
<dbReference type="PANTHER" id="PTHR30069">
    <property type="entry name" value="TONB-DEPENDENT OUTER MEMBRANE RECEPTOR"/>
    <property type="match status" value="1"/>
</dbReference>
<organism evidence="10 11">
    <name type="scientific">Cyclobacterium jeungdonense</name>
    <dbReference type="NCBI Taxonomy" id="708087"/>
    <lineage>
        <taxon>Bacteria</taxon>
        <taxon>Pseudomonadati</taxon>
        <taxon>Bacteroidota</taxon>
        <taxon>Cytophagia</taxon>
        <taxon>Cytophagales</taxon>
        <taxon>Cyclobacteriaceae</taxon>
        <taxon>Cyclobacterium</taxon>
    </lineage>
</organism>
<comment type="subcellular location">
    <subcellularLocation>
        <location evidence="1 8">Cell outer membrane</location>
        <topology evidence="1 8">Multi-pass membrane protein</topology>
    </subcellularLocation>
</comment>
<feature type="domain" description="TonB-dependent receptor plug" evidence="9">
    <location>
        <begin position="223"/>
        <end position="331"/>
    </location>
</feature>
<dbReference type="RefSeq" id="WP_163386337.1">
    <property type="nucleotide sequence ID" value="NZ_JAUFQS010000026.1"/>
</dbReference>
<evidence type="ECO:0000256" key="4">
    <source>
        <dbReference type="ARBA" id="ARBA00022692"/>
    </source>
</evidence>
<keyword evidence="3 8" id="KW-1134">Transmembrane beta strand</keyword>
<dbReference type="Pfam" id="PF07715">
    <property type="entry name" value="Plug"/>
    <property type="match status" value="1"/>
</dbReference>
<dbReference type="InterPro" id="IPR037066">
    <property type="entry name" value="Plug_dom_sf"/>
</dbReference>
<evidence type="ECO:0000256" key="1">
    <source>
        <dbReference type="ARBA" id="ARBA00004571"/>
    </source>
</evidence>
<protein>
    <submittedName>
        <fullName evidence="10">TonB-dependent receptor</fullName>
    </submittedName>
</protein>
<keyword evidence="2 8" id="KW-0813">Transport</keyword>
<dbReference type="Gene3D" id="2.60.40.1120">
    <property type="entry name" value="Carboxypeptidase-like, regulatory domain"/>
    <property type="match status" value="1"/>
</dbReference>
<dbReference type="SUPFAM" id="SSF49464">
    <property type="entry name" value="Carboxypeptidase regulatory domain-like"/>
    <property type="match status" value="1"/>
</dbReference>
<evidence type="ECO:0000256" key="6">
    <source>
        <dbReference type="ARBA" id="ARBA00023136"/>
    </source>
</evidence>
<dbReference type="Gene3D" id="2.170.130.10">
    <property type="entry name" value="TonB-dependent receptor, plug domain"/>
    <property type="match status" value="1"/>
</dbReference>
<dbReference type="Proteomes" id="UP001236663">
    <property type="component" value="Unassembled WGS sequence"/>
</dbReference>
<dbReference type="InterPro" id="IPR039426">
    <property type="entry name" value="TonB-dep_rcpt-like"/>
</dbReference>
<dbReference type="NCBIfam" id="TIGR04056">
    <property type="entry name" value="OMP_RagA_SusC"/>
    <property type="match status" value="1"/>
</dbReference>
<dbReference type="InterPro" id="IPR023996">
    <property type="entry name" value="TonB-dep_OMP_SusC/RagA"/>
</dbReference>
<evidence type="ECO:0000256" key="2">
    <source>
        <dbReference type="ARBA" id="ARBA00022448"/>
    </source>
</evidence>
<dbReference type="SUPFAM" id="SSF56935">
    <property type="entry name" value="Porins"/>
    <property type="match status" value="1"/>
</dbReference>
<comment type="similarity">
    <text evidence="8">Belongs to the TonB-dependent receptor family.</text>
</comment>
<dbReference type="NCBIfam" id="TIGR04057">
    <property type="entry name" value="SusC_RagA_signa"/>
    <property type="match status" value="1"/>
</dbReference>
<evidence type="ECO:0000256" key="8">
    <source>
        <dbReference type="PROSITE-ProRule" id="PRU01360"/>
    </source>
</evidence>